<dbReference type="OrthoDB" id="779619at2759"/>
<reference evidence="3 4" key="1">
    <citation type="journal article" date="2019" name="Sci. Rep.">
        <title>A high-quality genome of Eragrostis curvula grass provides insights into Poaceae evolution and supports new strategies to enhance forage quality.</title>
        <authorList>
            <person name="Carballo J."/>
            <person name="Santos B.A.C.M."/>
            <person name="Zappacosta D."/>
            <person name="Garbus I."/>
            <person name="Selva J.P."/>
            <person name="Gallo C.A."/>
            <person name="Diaz A."/>
            <person name="Albertini E."/>
            <person name="Caccamo M."/>
            <person name="Echenique V."/>
        </authorList>
    </citation>
    <scope>NUCLEOTIDE SEQUENCE [LARGE SCALE GENOMIC DNA]</scope>
    <source>
        <strain evidence="4">cv. Victoria</strain>
        <tissue evidence="3">Leaf</tissue>
    </source>
</reference>
<dbReference type="Gramene" id="TVU35458">
    <property type="protein sequence ID" value="TVU35458"/>
    <property type="gene ID" value="EJB05_17348"/>
</dbReference>
<evidence type="ECO:0000313" key="4">
    <source>
        <dbReference type="Proteomes" id="UP000324897"/>
    </source>
</evidence>
<organism evidence="3 4">
    <name type="scientific">Eragrostis curvula</name>
    <name type="common">weeping love grass</name>
    <dbReference type="NCBI Taxonomy" id="38414"/>
    <lineage>
        <taxon>Eukaryota</taxon>
        <taxon>Viridiplantae</taxon>
        <taxon>Streptophyta</taxon>
        <taxon>Embryophyta</taxon>
        <taxon>Tracheophyta</taxon>
        <taxon>Spermatophyta</taxon>
        <taxon>Magnoliopsida</taxon>
        <taxon>Liliopsida</taxon>
        <taxon>Poales</taxon>
        <taxon>Poaceae</taxon>
        <taxon>PACMAD clade</taxon>
        <taxon>Chloridoideae</taxon>
        <taxon>Eragrostideae</taxon>
        <taxon>Eragrostidinae</taxon>
        <taxon>Eragrostis</taxon>
    </lineage>
</organism>
<feature type="chain" id="PRO_5023872094" description="GH18 domain-containing protein" evidence="1">
    <location>
        <begin position="20"/>
        <end position="139"/>
    </location>
</feature>
<gene>
    <name evidence="3" type="ORF">EJB05_17348</name>
</gene>
<dbReference type="GO" id="GO:0005576">
    <property type="term" value="C:extracellular region"/>
    <property type="evidence" value="ECO:0007669"/>
    <property type="project" value="TreeGrafter"/>
</dbReference>
<evidence type="ECO:0000259" key="2">
    <source>
        <dbReference type="PROSITE" id="PS51910"/>
    </source>
</evidence>
<dbReference type="InterPro" id="IPR050542">
    <property type="entry name" value="Glycosyl_Hydrlase18_Chitinase"/>
</dbReference>
<dbReference type="AlphaFoldDB" id="A0A5J9VIB7"/>
<keyword evidence="4" id="KW-1185">Reference proteome</keyword>
<keyword evidence="1" id="KW-0732">Signal</keyword>
<sequence length="139" mass="14583">MAWCCKLLCVYLLLAHAAASSGAVVNIGVYWGQNVNEGTLAETCATGRYTFVIIGFLSEFGSGRAPVLNLAGCDPSAGGCAGLGVDIATCQSRGVKRIHQLAHQFQGAPSVHHQSAQGERRGSEYVRIYSALSSNSSSF</sequence>
<evidence type="ECO:0000313" key="3">
    <source>
        <dbReference type="EMBL" id="TVU35458.1"/>
    </source>
</evidence>
<accession>A0A5J9VIB7</accession>
<proteinExistence type="predicted"/>
<dbReference type="PANTHER" id="PTHR45708:SF25">
    <property type="entry name" value="CHITINASE"/>
    <property type="match status" value="1"/>
</dbReference>
<dbReference type="GO" id="GO:0005975">
    <property type="term" value="P:carbohydrate metabolic process"/>
    <property type="evidence" value="ECO:0007669"/>
    <property type="project" value="InterPro"/>
</dbReference>
<feature type="signal peptide" evidence="1">
    <location>
        <begin position="1"/>
        <end position="19"/>
    </location>
</feature>
<feature type="non-terminal residue" evidence="3">
    <location>
        <position position="1"/>
    </location>
</feature>
<evidence type="ECO:0000256" key="1">
    <source>
        <dbReference type="SAM" id="SignalP"/>
    </source>
</evidence>
<dbReference type="EMBL" id="RWGY01000009">
    <property type="protein sequence ID" value="TVU35458.1"/>
    <property type="molecule type" value="Genomic_DNA"/>
</dbReference>
<dbReference type="InterPro" id="IPR017853">
    <property type="entry name" value="GH"/>
</dbReference>
<dbReference type="Gene3D" id="3.20.20.80">
    <property type="entry name" value="Glycosidases"/>
    <property type="match status" value="1"/>
</dbReference>
<name>A0A5J9VIB7_9POAL</name>
<dbReference type="GO" id="GO:0004568">
    <property type="term" value="F:chitinase activity"/>
    <property type="evidence" value="ECO:0007669"/>
    <property type="project" value="TreeGrafter"/>
</dbReference>
<feature type="domain" description="GH18" evidence="2">
    <location>
        <begin position="25"/>
        <end position="139"/>
    </location>
</feature>
<protein>
    <recommendedName>
        <fullName evidence="2">GH18 domain-containing protein</fullName>
    </recommendedName>
</protein>
<dbReference type="SUPFAM" id="SSF51445">
    <property type="entry name" value="(Trans)glycosidases"/>
    <property type="match status" value="1"/>
</dbReference>
<dbReference type="PROSITE" id="PS51910">
    <property type="entry name" value="GH18_2"/>
    <property type="match status" value="1"/>
</dbReference>
<dbReference type="PANTHER" id="PTHR45708">
    <property type="entry name" value="ENDOCHITINASE"/>
    <property type="match status" value="1"/>
</dbReference>
<dbReference type="Proteomes" id="UP000324897">
    <property type="component" value="Unassembled WGS sequence"/>
</dbReference>
<comment type="caution">
    <text evidence="3">The sequence shown here is derived from an EMBL/GenBank/DDBJ whole genome shotgun (WGS) entry which is preliminary data.</text>
</comment>
<dbReference type="InterPro" id="IPR001223">
    <property type="entry name" value="Glyco_hydro18_cat"/>
</dbReference>